<gene>
    <name evidence="3" type="ORF">G7Z17_g3216</name>
</gene>
<feature type="region of interest" description="Disordered" evidence="2">
    <location>
        <begin position="194"/>
        <end position="220"/>
    </location>
</feature>
<feature type="compositionally biased region" description="Basic and acidic residues" evidence="2">
    <location>
        <begin position="206"/>
        <end position="220"/>
    </location>
</feature>
<name>A0A9P5HLK2_9HYPO</name>
<protein>
    <submittedName>
        <fullName evidence="3">Uncharacterized protein</fullName>
    </submittedName>
</protein>
<dbReference type="Proteomes" id="UP000722485">
    <property type="component" value="Unassembled WGS sequence"/>
</dbReference>
<keyword evidence="1" id="KW-0175">Coiled coil</keyword>
<keyword evidence="4" id="KW-1185">Reference proteome</keyword>
<dbReference type="EMBL" id="JAANBB010000038">
    <property type="protein sequence ID" value="KAF7553979.1"/>
    <property type="molecule type" value="Genomic_DNA"/>
</dbReference>
<dbReference type="AlphaFoldDB" id="A0A9P5HLK2"/>
<sequence length="220" mass="25141">MPNPSLAEGVASLEREVTTLRLVVDEKQTEVRDLLLHQDYDRDEIKILRGLIDEHESRVEEKIVENVQLNAALGQQKLLYESIEEVHAKVEIDLRELRKQQAISEGLRKSMEGDITRLRDQVDNLVTLVRAKTREAWVFSIALRSAYELISSLPEKKTFRSLLDRANNTTRDQLIEKLLEALLLSANVRLQDVNNPGLASPVSPSRGREPREAERNTKKS</sequence>
<feature type="coiled-coil region" evidence="1">
    <location>
        <begin position="10"/>
        <end position="100"/>
    </location>
</feature>
<evidence type="ECO:0000256" key="1">
    <source>
        <dbReference type="SAM" id="Coils"/>
    </source>
</evidence>
<evidence type="ECO:0000313" key="3">
    <source>
        <dbReference type="EMBL" id="KAF7553979.1"/>
    </source>
</evidence>
<proteinExistence type="predicted"/>
<reference evidence="3" key="1">
    <citation type="submission" date="2020-03" db="EMBL/GenBank/DDBJ databases">
        <title>Draft Genome Sequence of Cylindrodendrum hubeiense.</title>
        <authorList>
            <person name="Buettner E."/>
            <person name="Kellner H."/>
        </authorList>
    </citation>
    <scope>NUCLEOTIDE SEQUENCE</scope>
    <source>
        <strain evidence="3">IHI 201604</strain>
    </source>
</reference>
<comment type="caution">
    <text evidence="3">The sequence shown here is derived from an EMBL/GenBank/DDBJ whole genome shotgun (WGS) entry which is preliminary data.</text>
</comment>
<accession>A0A9P5HLK2</accession>
<evidence type="ECO:0000313" key="4">
    <source>
        <dbReference type="Proteomes" id="UP000722485"/>
    </source>
</evidence>
<evidence type="ECO:0000256" key="2">
    <source>
        <dbReference type="SAM" id="MobiDB-lite"/>
    </source>
</evidence>
<organism evidence="3 4">
    <name type="scientific">Cylindrodendrum hubeiense</name>
    <dbReference type="NCBI Taxonomy" id="595255"/>
    <lineage>
        <taxon>Eukaryota</taxon>
        <taxon>Fungi</taxon>
        <taxon>Dikarya</taxon>
        <taxon>Ascomycota</taxon>
        <taxon>Pezizomycotina</taxon>
        <taxon>Sordariomycetes</taxon>
        <taxon>Hypocreomycetidae</taxon>
        <taxon>Hypocreales</taxon>
        <taxon>Nectriaceae</taxon>
        <taxon>Cylindrodendrum</taxon>
    </lineage>
</organism>
<dbReference type="OrthoDB" id="5098718at2759"/>